<gene>
    <name evidence="1" type="ORF">LCGC14_0295550</name>
</gene>
<dbReference type="EMBL" id="LAZR01000179">
    <property type="protein sequence ID" value="KKN83902.1"/>
    <property type="molecule type" value="Genomic_DNA"/>
</dbReference>
<sequence>MTKLIGKTITAPLTINVSGVPIQGLRNRIRVLLGRPVVAPLFLLQNCVFQSGTQVPCRFWPRLQLCISVLRGQVPVIESPQTKPMLSIQYPDQEVYQ</sequence>
<reference evidence="1" key="1">
    <citation type="journal article" date="2015" name="Nature">
        <title>Complex archaea that bridge the gap between prokaryotes and eukaryotes.</title>
        <authorList>
            <person name="Spang A."/>
            <person name="Saw J.H."/>
            <person name="Jorgensen S.L."/>
            <person name="Zaremba-Niedzwiedzka K."/>
            <person name="Martijn J."/>
            <person name="Lind A.E."/>
            <person name="van Eijk R."/>
            <person name="Schleper C."/>
            <person name="Guy L."/>
            <person name="Ettema T.J."/>
        </authorList>
    </citation>
    <scope>NUCLEOTIDE SEQUENCE</scope>
</reference>
<protein>
    <submittedName>
        <fullName evidence="1">Uncharacterized protein</fullName>
    </submittedName>
</protein>
<comment type="caution">
    <text evidence="1">The sequence shown here is derived from an EMBL/GenBank/DDBJ whole genome shotgun (WGS) entry which is preliminary data.</text>
</comment>
<accession>A0A0F9U983</accession>
<dbReference type="AlphaFoldDB" id="A0A0F9U983"/>
<evidence type="ECO:0000313" key="1">
    <source>
        <dbReference type="EMBL" id="KKN83902.1"/>
    </source>
</evidence>
<name>A0A0F9U983_9ZZZZ</name>
<proteinExistence type="predicted"/>
<organism evidence="1">
    <name type="scientific">marine sediment metagenome</name>
    <dbReference type="NCBI Taxonomy" id="412755"/>
    <lineage>
        <taxon>unclassified sequences</taxon>
        <taxon>metagenomes</taxon>
        <taxon>ecological metagenomes</taxon>
    </lineage>
</organism>